<comment type="catalytic activity">
    <reaction evidence="1">
        <text>chorismate = isochorismate</text>
        <dbReference type="Rhea" id="RHEA:18985"/>
        <dbReference type="ChEBI" id="CHEBI:29748"/>
        <dbReference type="ChEBI" id="CHEBI:29780"/>
        <dbReference type="EC" id="5.4.4.2"/>
    </reaction>
</comment>
<comment type="caution">
    <text evidence="7">The sequence shown here is derived from an EMBL/GenBank/DDBJ whole genome shotgun (WGS) entry which is preliminary data.</text>
</comment>
<organism evidence="7 8">
    <name type="scientific">Segatella bryantii</name>
    <name type="common">Prevotella bryantii</name>
    <dbReference type="NCBI Taxonomy" id="77095"/>
    <lineage>
        <taxon>Bacteria</taxon>
        <taxon>Pseudomonadati</taxon>
        <taxon>Bacteroidota</taxon>
        <taxon>Bacteroidia</taxon>
        <taxon>Bacteroidales</taxon>
        <taxon>Prevotellaceae</taxon>
        <taxon>Segatella</taxon>
    </lineage>
</organism>
<dbReference type="Gene3D" id="3.60.120.10">
    <property type="entry name" value="Anthranilate synthase"/>
    <property type="match status" value="1"/>
</dbReference>
<evidence type="ECO:0000313" key="8">
    <source>
        <dbReference type="Proteomes" id="UP000216189"/>
    </source>
</evidence>
<gene>
    <name evidence="7" type="ORF">CIK91_03345</name>
</gene>
<dbReference type="SUPFAM" id="SSF56322">
    <property type="entry name" value="ADC synthase"/>
    <property type="match status" value="1"/>
</dbReference>
<sequence length="363" mass="40909">MAQYALYRLPHQDSYTYLAQTQGTPLIIPSVEALDGREGFVFAPFSPSEECPILLMQPDVVKVMRLPVAADSSCHHAETAVCRTADSTPSWDAWDSDAEWEDYAKDFACFHHELTEGHFDKIVLARKSKVVGEHADAEQMFMEACHRYPHLFVALVSMEQSGTWLMATPEILLEGGKQEWKTMALAGTMAAQSMSQSKEAADDTPIDYWSAKNIEEQQIVTSYIEHILRPCSDDFQMKGPYTVHANNLVHLRTDFHFHLSPNHSFGSVLSQLFPTPAVCGMPKEKALQFILAHEHTPRKYYSGFVGPLHPEGHTHLYVTLRCMQISDGACELYAGGGLLKESTDMKEFEETKQKMQTMFALLR</sequence>
<proteinExistence type="inferred from homology"/>
<feature type="domain" description="Chorismate-utilising enzyme C-terminal" evidence="6">
    <location>
        <begin position="101"/>
        <end position="354"/>
    </location>
</feature>
<dbReference type="PANTHER" id="PTHR42839:SF2">
    <property type="entry name" value="ISOCHORISMATE SYNTHASE ENTC"/>
    <property type="match status" value="1"/>
</dbReference>
<dbReference type="Proteomes" id="UP000216189">
    <property type="component" value="Unassembled WGS sequence"/>
</dbReference>
<dbReference type="InterPro" id="IPR015890">
    <property type="entry name" value="Chorismate_C"/>
</dbReference>
<evidence type="ECO:0000256" key="4">
    <source>
        <dbReference type="ARBA" id="ARBA00023235"/>
    </source>
</evidence>
<evidence type="ECO:0000256" key="2">
    <source>
        <dbReference type="ARBA" id="ARBA00005297"/>
    </source>
</evidence>
<evidence type="ECO:0000256" key="1">
    <source>
        <dbReference type="ARBA" id="ARBA00000799"/>
    </source>
</evidence>
<dbReference type="EC" id="5.4.4.2" evidence="3"/>
<keyword evidence="8" id="KW-1185">Reference proteome</keyword>
<evidence type="ECO:0000256" key="5">
    <source>
        <dbReference type="ARBA" id="ARBA00041564"/>
    </source>
</evidence>
<evidence type="ECO:0000259" key="6">
    <source>
        <dbReference type="Pfam" id="PF00425"/>
    </source>
</evidence>
<protein>
    <recommendedName>
        <fullName evidence="3">isochorismate synthase</fullName>
        <ecNumber evidence="3">5.4.4.2</ecNumber>
    </recommendedName>
    <alternativeName>
        <fullName evidence="5">Isochorismate mutase</fullName>
    </alternativeName>
</protein>
<dbReference type="RefSeq" id="WP_094448143.1">
    <property type="nucleotide sequence ID" value="NZ_CP091801.1"/>
</dbReference>
<dbReference type="NCBIfam" id="TIGR00543">
    <property type="entry name" value="isochor_syn"/>
    <property type="match status" value="1"/>
</dbReference>
<dbReference type="Pfam" id="PF00425">
    <property type="entry name" value="Chorismate_bind"/>
    <property type="match status" value="1"/>
</dbReference>
<dbReference type="PANTHER" id="PTHR42839">
    <property type="entry name" value="ISOCHORISMATE SYNTHASE ENTC"/>
    <property type="match status" value="1"/>
</dbReference>
<dbReference type="EMBL" id="NPJF01000023">
    <property type="protein sequence ID" value="OYP56364.1"/>
    <property type="molecule type" value="Genomic_DNA"/>
</dbReference>
<dbReference type="InterPro" id="IPR004561">
    <property type="entry name" value="IsoChor_synthase"/>
</dbReference>
<keyword evidence="4" id="KW-0413">Isomerase</keyword>
<reference evidence="7 8" key="1">
    <citation type="submission" date="2017-08" db="EMBL/GenBank/DDBJ databases">
        <title>Comparative genomics of non-oral Prevotella species.</title>
        <authorList>
            <person name="Accetto T."/>
            <person name="Nograsek B."/>
            <person name="Avgustin G."/>
        </authorList>
    </citation>
    <scope>NUCLEOTIDE SEQUENCE [LARGE SCALE GENOMIC DNA]</scope>
    <source>
        <strain evidence="7 8">TC1-1</strain>
    </source>
</reference>
<dbReference type="InterPro" id="IPR005801">
    <property type="entry name" value="ADC_synthase"/>
</dbReference>
<evidence type="ECO:0000256" key="3">
    <source>
        <dbReference type="ARBA" id="ARBA00012824"/>
    </source>
</evidence>
<evidence type="ECO:0000313" key="7">
    <source>
        <dbReference type="EMBL" id="OYP56364.1"/>
    </source>
</evidence>
<accession>A0ABX4EJD7</accession>
<name>A0ABX4EJD7_SEGBR</name>
<comment type="similarity">
    <text evidence="2">Belongs to the isochorismate synthase family.</text>
</comment>